<keyword evidence="2" id="KW-1185">Reference proteome</keyword>
<dbReference type="Proteomes" id="UP000800235">
    <property type="component" value="Unassembled WGS sequence"/>
</dbReference>
<proteinExistence type="predicted"/>
<dbReference type="EMBL" id="MU007041">
    <property type="protein sequence ID" value="KAF2430111.1"/>
    <property type="molecule type" value="Genomic_DNA"/>
</dbReference>
<comment type="caution">
    <text evidence="1">The sequence shown here is derived from an EMBL/GenBank/DDBJ whole genome shotgun (WGS) entry which is preliminary data.</text>
</comment>
<sequence length="156" mass="17494">MYAMTHNEPNFQNGQTLGYARSKLIQFGPTFLQDLNNYPTKIVTQNTVDEVFRKTSGDLWKKIKSLNKDVVPFDTLLERLDGVLLHEMTHAWQMGSSLDVRGASPAMASFGLKNCIDMTANEAAMNADCLVILAVAVEMINNFRYTVGKDGFLKRI</sequence>
<gene>
    <name evidence="1" type="ORF">EJ08DRAFT_251849</name>
</gene>
<organism evidence="1 2">
    <name type="scientific">Tothia fuscella</name>
    <dbReference type="NCBI Taxonomy" id="1048955"/>
    <lineage>
        <taxon>Eukaryota</taxon>
        <taxon>Fungi</taxon>
        <taxon>Dikarya</taxon>
        <taxon>Ascomycota</taxon>
        <taxon>Pezizomycotina</taxon>
        <taxon>Dothideomycetes</taxon>
        <taxon>Pleosporomycetidae</taxon>
        <taxon>Venturiales</taxon>
        <taxon>Cylindrosympodiaceae</taxon>
        <taxon>Tothia</taxon>
    </lineage>
</organism>
<evidence type="ECO:0000313" key="2">
    <source>
        <dbReference type="Proteomes" id="UP000800235"/>
    </source>
</evidence>
<dbReference type="InterPro" id="IPR024079">
    <property type="entry name" value="MetalloPept_cat_dom_sf"/>
</dbReference>
<name>A0A9P4NQZ6_9PEZI</name>
<dbReference type="OrthoDB" id="4804857at2759"/>
<protein>
    <submittedName>
        <fullName evidence="1">Uncharacterized protein</fullName>
    </submittedName>
</protein>
<dbReference type="AlphaFoldDB" id="A0A9P4NQZ6"/>
<dbReference type="GO" id="GO:0008237">
    <property type="term" value="F:metallopeptidase activity"/>
    <property type="evidence" value="ECO:0007669"/>
    <property type="project" value="InterPro"/>
</dbReference>
<accession>A0A9P4NQZ6</accession>
<evidence type="ECO:0000313" key="1">
    <source>
        <dbReference type="EMBL" id="KAF2430111.1"/>
    </source>
</evidence>
<dbReference type="Gene3D" id="3.40.390.10">
    <property type="entry name" value="Collagenase (Catalytic Domain)"/>
    <property type="match status" value="1"/>
</dbReference>
<reference evidence="1" key="1">
    <citation type="journal article" date="2020" name="Stud. Mycol.">
        <title>101 Dothideomycetes genomes: a test case for predicting lifestyles and emergence of pathogens.</title>
        <authorList>
            <person name="Haridas S."/>
            <person name="Albert R."/>
            <person name="Binder M."/>
            <person name="Bloem J."/>
            <person name="Labutti K."/>
            <person name="Salamov A."/>
            <person name="Andreopoulos B."/>
            <person name="Baker S."/>
            <person name="Barry K."/>
            <person name="Bills G."/>
            <person name="Bluhm B."/>
            <person name="Cannon C."/>
            <person name="Castanera R."/>
            <person name="Culley D."/>
            <person name="Daum C."/>
            <person name="Ezra D."/>
            <person name="Gonzalez J."/>
            <person name="Henrissat B."/>
            <person name="Kuo A."/>
            <person name="Liang C."/>
            <person name="Lipzen A."/>
            <person name="Lutzoni F."/>
            <person name="Magnuson J."/>
            <person name="Mondo S."/>
            <person name="Nolan M."/>
            <person name="Ohm R."/>
            <person name="Pangilinan J."/>
            <person name="Park H.-J."/>
            <person name="Ramirez L."/>
            <person name="Alfaro M."/>
            <person name="Sun H."/>
            <person name="Tritt A."/>
            <person name="Yoshinaga Y."/>
            <person name="Zwiers L.-H."/>
            <person name="Turgeon B."/>
            <person name="Goodwin S."/>
            <person name="Spatafora J."/>
            <person name="Crous P."/>
            <person name="Grigoriev I."/>
        </authorList>
    </citation>
    <scope>NUCLEOTIDE SEQUENCE</scope>
    <source>
        <strain evidence="1">CBS 130266</strain>
    </source>
</reference>